<feature type="compositionally biased region" description="Polar residues" evidence="4">
    <location>
        <begin position="231"/>
        <end position="245"/>
    </location>
</feature>
<sequence length="976" mass="105711">MMSVSSNAVLDSSKPEQLDPEKYAKTIPQVKKEGAHDILPPVQVDTIITKVGKTVDNTHIKTEKSKAKEAQPMLTQESALGNPKPSPTNGDSVSKVSAYARLDFEKSMFYVQTLQVVLGRNPDSNHHTVDVDLGNIKSVSRRHAIIHYNFAAQRFELSVLGRNGAFINDTFVESGITLPLSHGTKIQIGTIEFRFLLPSSKSRERSKSPSKKQINPVDAVQLKTNLYKNSSKALHNSRGNLSSLSETEKDVFKSDDETKLGERRKLSSNIVSTVTPVGSSSSSTPKALNLSISNPNDFDVNAPTRSGISIAQQVTEALQTAAVNPQSYPPPINQPLDAAALANLKKKEPRKKQPKQPKKVYTLEEIPPEYRTKPACSYSTLIATCLRARSTEKGMSLSEIYKAIQEIYPYYKYCPDGWQSSVRHNLSLNKLFKKVSKEGKGWLWGLDEEYCAEKEKVKKKQVAAAAAKVKSQQDRIQQQQQQHMQQLQNLQQKYSGSGALPDTSPGAAIASPDIARSIVQKATVGISDSPSPTPVTPSSSNNIQAQLAANRSNPNIRPGQKPNQLSSDTMKALGYLQQELIKLTKDRKMTDKATTTTILTQALAMTIAQVNQAAKNAGIPGNPLASLIERNPQHVTKILTAALNAATLQVTKVKPPNSTNVGTSSKSLGTPKPPQASVVTQPSQPRVQTPTQPPFKAPHVTAKPPSVQVPVATNISSMKTPVPSIQVPSPVVESEAKNLDSVGILKDSPSQSNASPKSSASMIKKPNYYAKGQPGASADTINKLKRPEGFSKPNSLMKPQNNLGHPRLPMSFNARPGVAESTPGTPGVSPPKPRAHQPQPYSKAQPLKPVGYVNREKASTQVDANPVSKVDQHTVDTLTDSSFLELPPELSNPELDKVLESFSASPTPDPVQPGKTDQLGDVDFDKELDDILSTSASVNNSRQATPTAEAPNLKRERTDSDEPEGSTIAKMAKSEQ</sequence>
<feature type="compositionally biased region" description="Low complexity" evidence="4">
    <location>
        <begin position="748"/>
        <end position="761"/>
    </location>
</feature>
<proteinExistence type="predicted"/>
<dbReference type="PANTHER" id="PTHR21712:SF29">
    <property type="entry name" value="PRE-RRNA-PROCESSING PROTEIN FHL1"/>
    <property type="match status" value="1"/>
</dbReference>
<protein>
    <submittedName>
        <fullName evidence="7">BA75_04655T0</fullName>
    </submittedName>
</protein>
<evidence type="ECO:0000313" key="7">
    <source>
        <dbReference type="EMBL" id="ANZ77260.1"/>
    </source>
</evidence>
<feature type="compositionally biased region" description="Low complexity" evidence="4">
    <location>
        <begin position="474"/>
        <end position="492"/>
    </location>
</feature>
<feature type="compositionally biased region" description="Basic and acidic residues" evidence="4">
    <location>
        <begin position="246"/>
        <end position="260"/>
    </location>
</feature>
<feature type="compositionally biased region" description="Polar residues" evidence="4">
    <location>
        <begin position="1"/>
        <end position="10"/>
    </location>
</feature>
<dbReference type="Proteomes" id="UP000094565">
    <property type="component" value="Chromosome 4"/>
</dbReference>
<dbReference type="InterPro" id="IPR000253">
    <property type="entry name" value="FHA_dom"/>
</dbReference>
<feature type="DNA-binding region" description="Fork-head" evidence="3">
    <location>
        <begin position="373"/>
        <end position="462"/>
    </location>
</feature>
<dbReference type="InterPro" id="IPR008984">
    <property type="entry name" value="SMAD_FHA_dom_sf"/>
</dbReference>
<feature type="compositionally biased region" description="Polar residues" evidence="4">
    <location>
        <begin position="932"/>
        <end position="946"/>
    </location>
</feature>
<feature type="region of interest" description="Disordered" evidence="4">
    <location>
        <begin position="653"/>
        <end position="703"/>
    </location>
</feature>
<feature type="compositionally biased region" description="Polar residues" evidence="4">
    <location>
        <begin position="677"/>
        <end position="690"/>
    </location>
</feature>
<dbReference type="CDD" id="cd22701">
    <property type="entry name" value="FHA_FKH1-like"/>
    <property type="match status" value="1"/>
</dbReference>
<feature type="compositionally biased region" description="Basic and acidic residues" evidence="4">
    <location>
        <begin position="13"/>
        <end position="31"/>
    </location>
</feature>
<dbReference type="Pfam" id="PF00250">
    <property type="entry name" value="Forkhead"/>
    <property type="match status" value="1"/>
</dbReference>
<dbReference type="SUPFAM" id="SSF46785">
    <property type="entry name" value="Winged helix' DNA-binding domain"/>
    <property type="match status" value="1"/>
</dbReference>
<dbReference type="InterPro" id="IPR030456">
    <property type="entry name" value="TF_fork_head_CS_2"/>
</dbReference>
<feature type="compositionally biased region" description="Polar residues" evidence="4">
    <location>
        <begin position="792"/>
        <end position="803"/>
    </location>
</feature>
<evidence type="ECO:0000259" key="5">
    <source>
        <dbReference type="PROSITE" id="PS50006"/>
    </source>
</evidence>
<feature type="region of interest" description="Disordered" evidence="4">
    <location>
        <begin position="1"/>
        <end position="31"/>
    </location>
</feature>
<dbReference type="PANTHER" id="PTHR21712">
    <property type="entry name" value="PRE-RRNA-PROCESSING PROTEIN FHL1"/>
    <property type="match status" value="1"/>
</dbReference>
<evidence type="ECO:0000256" key="4">
    <source>
        <dbReference type="SAM" id="MobiDB-lite"/>
    </source>
</evidence>
<evidence type="ECO:0000259" key="6">
    <source>
        <dbReference type="PROSITE" id="PS50039"/>
    </source>
</evidence>
<evidence type="ECO:0000256" key="2">
    <source>
        <dbReference type="ARBA" id="ARBA00023242"/>
    </source>
</evidence>
<dbReference type="InterPro" id="IPR045178">
    <property type="entry name" value="Fhl1/FHA1"/>
</dbReference>
<dbReference type="OrthoDB" id="5954824at2759"/>
<feature type="region of interest" description="Disordered" evidence="4">
    <location>
        <begin position="474"/>
        <end position="509"/>
    </location>
</feature>
<dbReference type="InterPro" id="IPR001766">
    <property type="entry name" value="Fork_head_dom"/>
</dbReference>
<gene>
    <name evidence="7" type="primary">FHL1</name>
    <name evidence="7" type="ORF">ATY40_BA7504655</name>
</gene>
<dbReference type="CDD" id="cd00059">
    <property type="entry name" value="FH_FOX"/>
    <property type="match status" value="1"/>
</dbReference>
<dbReference type="GO" id="GO:0060962">
    <property type="term" value="P:regulation of ribosomal protein gene transcription by RNA polymerase II"/>
    <property type="evidence" value="ECO:0007669"/>
    <property type="project" value="InterPro"/>
</dbReference>
<comment type="subcellular location">
    <subcellularLocation>
        <location evidence="3">Nucleus</location>
    </subcellularLocation>
</comment>
<dbReference type="PROSITE" id="PS50039">
    <property type="entry name" value="FORK_HEAD_3"/>
    <property type="match status" value="1"/>
</dbReference>
<dbReference type="GO" id="GO:0043565">
    <property type="term" value="F:sequence-specific DNA binding"/>
    <property type="evidence" value="ECO:0007669"/>
    <property type="project" value="InterPro"/>
</dbReference>
<feature type="compositionally biased region" description="Basic and acidic residues" evidence="4">
    <location>
        <begin position="59"/>
        <end position="69"/>
    </location>
</feature>
<dbReference type="SMART" id="SM00339">
    <property type="entry name" value="FH"/>
    <property type="match status" value="1"/>
</dbReference>
<dbReference type="SMART" id="SM00240">
    <property type="entry name" value="FHA"/>
    <property type="match status" value="1"/>
</dbReference>
<keyword evidence="1 3" id="KW-0238">DNA-binding</keyword>
<feature type="compositionally biased region" description="Low complexity" evidence="4">
    <location>
        <begin position="881"/>
        <end position="893"/>
    </location>
</feature>
<dbReference type="PRINTS" id="PR00053">
    <property type="entry name" value="FORKHEAD"/>
</dbReference>
<feature type="compositionally biased region" description="Polar residues" evidence="4">
    <location>
        <begin position="653"/>
        <end position="668"/>
    </location>
</feature>
<dbReference type="InterPro" id="IPR036390">
    <property type="entry name" value="WH_DNA-bd_sf"/>
</dbReference>
<dbReference type="Gene3D" id="1.10.10.10">
    <property type="entry name" value="Winged helix-like DNA-binding domain superfamily/Winged helix DNA-binding domain"/>
    <property type="match status" value="1"/>
</dbReference>
<dbReference type="PROSITE" id="PS00658">
    <property type="entry name" value="FORK_HEAD_2"/>
    <property type="match status" value="1"/>
</dbReference>
<dbReference type="EMBL" id="CP014587">
    <property type="protein sequence ID" value="ANZ77260.1"/>
    <property type="molecule type" value="Genomic_DNA"/>
</dbReference>
<evidence type="ECO:0000313" key="8">
    <source>
        <dbReference type="Proteomes" id="UP000094565"/>
    </source>
</evidence>
<reference evidence="7 8" key="1">
    <citation type="submission" date="2016-02" db="EMBL/GenBank/DDBJ databases">
        <title>Comparative genomic and transcriptomic foundation for Pichia pastoris.</title>
        <authorList>
            <person name="Love K.R."/>
            <person name="Shah K.A."/>
            <person name="Whittaker C.A."/>
            <person name="Wu J."/>
            <person name="Bartlett M.C."/>
            <person name="Ma D."/>
            <person name="Leeson R.L."/>
            <person name="Priest M."/>
            <person name="Young S.K."/>
            <person name="Love J.C."/>
        </authorList>
    </citation>
    <scope>NUCLEOTIDE SEQUENCE [LARGE SCALE GENOMIC DNA]</scope>
    <source>
        <strain evidence="7 8">ATCC 28485</strain>
    </source>
</reference>
<evidence type="ECO:0000256" key="1">
    <source>
        <dbReference type="ARBA" id="ARBA00023125"/>
    </source>
</evidence>
<name>A0A1B2JGT9_PICPA</name>
<keyword evidence="8" id="KW-1185">Reference proteome</keyword>
<dbReference type="Gene3D" id="2.60.200.20">
    <property type="match status" value="1"/>
</dbReference>
<dbReference type="InterPro" id="IPR036388">
    <property type="entry name" value="WH-like_DNA-bd_sf"/>
</dbReference>
<feature type="domain" description="FHA" evidence="5">
    <location>
        <begin position="116"/>
        <end position="172"/>
    </location>
</feature>
<feature type="region of interest" description="Disordered" evidence="4">
    <location>
        <begin position="742"/>
        <end position="976"/>
    </location>
</feature>
<dbReference type="SUPFAM" id="SSF49879">
    <property type="entry name" value="SMAD/FHA domain"/>
    <property type="match status" value="1"/>
</dbReference>
<accession>A0A1B2JGT9</accession>
<feature type="compositionally biased region" description="Acidic residues" evidence="4">
    <location>
        <begin position="920"/>
        <end position="930"/>
    </location>
</feature>
<evidence type="ECO:0000256" key="3">
    <source>
        <dbReference type="PROSITE-ProRule" id="PRU00089"/>
    </source>
</evidence>
<dbReference type="PROSITE" id="PS50006">
    <property type="entry name" value="FHA_DOMAIN"/>
    <property type="match status" value="1"/>
</dbReference>
<organism evidence="7 8">
    <name type="scientific">Komagataella pastoris</name>
    <name type="common">Yeast</name>
    <name type="synonym">Pichia pastoris</name>
    <dbReference type="NCBI Taxonomy" id="4922"/>
    <lineage>
        <taxon>Eukaryota</taxon>
        <taxon>Fungi</taxon>
        <taxon>Dikarya</taxon>
        <taxon>Ascomycota</taxon>
        <taxon>Saccharomycotina</taxon>
        <taxon>Pichiomycetes</taxon>
        <taxon>Pichiales</taxon>
        <taxon>Pichiaceae</taxon>
        <taxon>Komagataella</taxon>
    </lineage>
</organism>
<feature type="region of interest" description="Disordered" evidence="4">
    <location>
        <begin position="231"/>
        <end position="260"/>
    </location>
</feature>
<dbReference type="GO" id="GO:0005634">
    <property type="term" value="C:nucleus"/>
    <property type="evidence" value="ECO:0007669"/>
    <property type="project" value="UniProtKB-SubCell"/>
</dbReference>
<dbReference type="Pfam" id="PF00498">
    <property type="entry name" value="FHA"/>
    <property type="match status" value="1"/>
</dbReference>
<dbReference type="AlphaFoldDB" id="A0A1B2JGT9"/>
<feature type="region of interest" description="Disordered" evidence="4">
    <location>
        <begin position="59"/>
        <end position="93"/>
    </location>
</feature>
<keyword evidence="2 3" id="KW-0539">Nucleus</keyword>
<feature type="domain" description="Fork-head" evidence="6">
    <location>
        <begin position="373"/>
        <end position="462"/>
    </location>
</feature>
<dbReference type="GO" id="GO:0003700">
    <property type="term" value="F:DNA-binding transcription factor activity"/>
    <property type="evidence" value="ECO:0007669"/>
    <property type="project" value="InterPro"/>
</dbReference>